<dbReference type="AlphaFoldDB" id="A0A9I9EBQ2"/>
<accession>A0A9I9EBQ2</accession>
<dbReference type="EnsemblPlants" id="MELO3C031573.2.1">
    <property type="protein sequence ID" value="MELO3C031573.2.1"/>
    <property type="gene ID" value="MELO3C031573.2"/>
</dbReference>
<proteinExistence type="predicted"/>
<dbReference type="Gramene" id="MELO3C031573.2.1">
    <property type="protein sequence ID" value="MELO3C031573.2.1"/>
    <property type="gene ID" value="MELO3C031573.2"/>
</dbReference>
<name>A0A9I9EBQ2_CUCME</name>
<sequence length="64" mass="7150">MSGKENLKESQHDLILILLIGKTEKGISRQQSESIVCNDQTINSIIQENELTTKITKAPRIAKT</sequence>
<reference evidence="1" key="1">
    <citation type="submission" date="2023-03" db="UniProtKB">
        <authorList>
            <consortium name="EnsemblPlants"/>
        </authorList>
    </citation>
    <scope>IDENTIFICATION</scope>
</reference>
<protein>
    <submittedName>
        <fullName evidence="1">Uncharacterized protein</fullName>
    </submittedName>
</protein>
<organism evidence="1">
    <name type="scientific">Cucumis melo</name>
    <name type="common">Muskmelon</name>
    <dbReference type="NCBI Taxonomy" id="3656"/>
    <lineage>
        <taxon>Eukaryota</taxon>
        <taxon>Viridiplantae</taxon>
        <taxon>Streptophyta</taxon>
        <taxon>Embryophyta</taxon>
        <taxon>Tracheophyta</taxon>
        <taxon>Spermatophyta</taxon>
        <taxon>Magnoliopsida</taxon>
        <taxon>eudicotyledons</taxon>
        <taxon>Gunneridae</taxon>
        <taxon>Pentapetalae</taxon>
        <taxon>rosids</taxon>
        <taxon>fabids</taxon>
        <taxon>Cucurbitales</taxon>
        <taxon>Cucurbitaceae</taxon>
        <taxon>Benincaseae</taxon>
        <taxon>Cucumis</taxon>
    </lineage>
</organism>
<evidence type="ECO:0000313" key="1">
    <source>
        <dbReference type="EnsemblPlants" id="MELO3C031573.2.1"/>
    </source>
</evidence>